<name>A0A2D0N2M3_FLAN2</name>
<accession>A0A2D0N2M3</accession>
<evidence type="ECO:0000313" key="4">
    <source>
        <dbReference type="Proteomes" id="UP000223913"/>
    </source>
</evidence>
<dbReference type="Gene3D" id="1.25.40.10">
    <property type="entry name" value="Tetratricopeptide repeat domain"/>
    <property type="match status" value="1"/>
</dbReference>
<dbReference type="RefSeq" id="WP_099154606.1">
    <property type="nucleotide sequence ID" value="NZ_PDUD01000046.1"/>
</dbReference>
<evidence type="ECO:0008006" key="5">
    <source>
        <dbReference type="Google" id="ProtNLM"/>
    </source>
</evidence>
<dbReference type="AlphaFoldDB" id="A0A2D0N2M3"/>
<feature type="transmembrane region" description="Helical" evidence="2">
    <location>
        <begin position="137"/>
        <end position="155"/>
    </location>
</feature>
<dbReference type="OrthoDB" id="979271at2"/>
<sequence length="303" mass="35230">MKNNDQFLISAFFENSLTPEQELEFKKRLEDQDFRKEYLKEKAIRDLLLEQQDKHLEKEFSELDWSLDVTQIRQELNELQMEAIFDASKVSGSPLNGHVNRQHGELPDNGQKRNFPNRRKAQAHPSFSLKRRLVSRWMLAAAACLGLAIVAYFGLTGTSHKNALTEIEHYDSFYNTASADSYSGQDSLSLVRQAFEQYDSRHYEQALLFFQKVPDFKSSDDLLFFIGVCQLKLKKWKEAARSLNAVIDNTSQTTFEGPARWYLSLAYLHDDQEEKAWGLLDIIVNEQDYNWIKADEVLETLKQ</sequence>
<organism evidence="3 4">
    <name type="scientific">Flavilitoribacter nigricans (strain ATCC 23147 / DSM 23189 / NBRC 102662 / NCIMB 1420 / SS-2)</name>
    <name type="common">Lewinella nigricans</name>
    <dbReference type="NCBI Taxonomy" id="1122177"/>
    <lineage>
        <taxon>Bacteria</taxon>
        <taxon>Pseudomonadati</taxon>
        <taxon>Bacteroidota</taxon>
        <taxon>Saprospiria</taxon>
        <taxon>Saprospirales</taxon>
        <taxon>Lewinellaceae</taxon>
        <taxon>Flavilitoribacter</taxon>
    </lineage>
</organism>
<comment type="caution">
    <text evidence="3">The sequence shown here is derived from an EMBL/GenBank/DDBJ whole genome shotgun (WGS) entry which is preliminary data.</text>
</comment>
<dbReference type="EMBL" id="PDUD01000046">
    <property type="protein sequence ID" value="PHN01983.1"/>
    <property type="molecule type" value="Genomic_DNA"/>
</dbReference>
<feature type="region of interest" description="Disordered" evidence="1">
    <location>
        <begin position="92"/>
        <end position="123"/>
    </location>
</feature>
<dbReference type="SUPFAM" id="SSF48452">
    <property type="entry name" value="TPR-like"/>
    <property type="match status" value="1"/>
</dbReference>
<evidence type="ECO:0000256" key="1">
    <source>
        <dbReference type="SAM" id="MobiDB-lite"/>
    </source>
</evidence>
<dbReference type="Proteomes" id="UP000223913">
    <property type="component" value="Unassembled WGS sequence"/>
</dbReference>
<protein>
    <recommendedName>
        <fullName evidence="5">Tetratricopeptide repeat protein</fullName>
    </recommendedName>
</protein>
<gene>
    <name evidence="3" type="ORF">CRP01_34320</name>
</gene>
<keyword evidence="2" id="KW-1133">Transmembrane helix</keyword>
<evidence type="ECO:0000313" key="3">
    <source>
        <dbReference type="EMBL" id="PHN01983.1"/>
    </source>
</evidence>
<keyword evidence="4" id="KW-1185">Reference proteome</keyword>
<dbReference type="InterPro" id="IPR011990">
    <property type="entry name" value="TPR-like_helical_dom_sf"/>
</dbReference>
<proteinExistence type="predicted"/>
<keyword evidence="2" id="KW-0812">Transmembrane</keyword>
<reference evidence="3 4" key="1">
    <citation type="submission" date="2017-10" db="EMBL/GenBank/DDBJ databases">
        <title>The draft genome sequence of Lewinella nigricans NBRC 102662.</title>
        <authorList>
            <person name="Wang K."/>
        </authorList>
    </citation>
    <scope>NUCLEOTIDE SEQUENCE [LARGE SCALE GENOMIC DNA]</scope>
    <source>
        <strain evidence="3 4">NBRC 102662</strain>
    </source>
</reference>
<evidence type="ECO:0000256" key="2">
    <source>
        <dbReference type="SAM" id="Phobius"/>
    </source>
</evidence>
<keyword evidence="2" id="KW-0472">Membrane</keyword>